<feature type="compositionally biased region" description="Polar residues" evidence="4">
    <location>
        <begin position="1015"/>
        <end position="1034"/>
    </location>
</feature>
<feature type="compositionally biased region" description="Basic and acidic residues" evidence="4">
    <location>
        <begin position="23"/>
        <end position="45"/>
    </location>
</feature>
<dbReference type="Proteomes" id="UP000837857">
    <property type="component" value="Chromosome 16"/>
</dbReference>
<feature type="region of interest" description="Disordered" evidence="4">
    <location>
        <begin position="1012"/>
        <end position="1034"/>
    </location>
</feature>
<feature type="repeat" description="ANK" evidence="3">
    <location>
        <begin position="340"/>
        <end position="372"/>
    </location>
</feature>
<feature type="repeat" description="ANK" evidence="3">
    <location>
        <begin position="407"/>
        <end position="439"/>
    </location>
</feature>
<feature type="repeat" description="ANK" evidence="3">
    <location>
        <begin position="127"/>
        <end position="159"/>
    </location>
</feature>
<proteinExistence type="predicted"/>
<feature type="compositionally biased region" description="Low complexity" evidence="4">
    <location>
        <begin position="563"/>
        <end position="573"/>
    </location>
</feature>
<keyword evidence="2 3" id="KW-0040">ANK repeat</keyword>
<dbReference type="InterPro" id="IPR002110">
    <property type="entry name" value="Ankyrin_rpt"/>
</dbReference>
<feature type="region of interest" description="Disordered" evidence="4">
    <location>
        <begin position="1"/>
        <end position="47"/>
    </location>
</feature>
<feature type="repeat" description="ANK" evidence="3">
    <location>
        <begin position="307"/>
        <end position="339"/>
    </location>
</feature>
<gene>
    <name evidence="5" type="ORF">IPOD504_LOCUS5166</name>
</gene>
<feature type="region of interest" description="Disordered" evidence="4">
    <location>
        <begin position="951"/>
        <end position="974"/>
    </location>
</feature>
<sequence length="1034" mass="113122">MEKRGASGRGEPIHSILKKPKPRRGDLLDKSTKIKRERNGTKKGDVNQPLLHGCTPLMYACQQADYRTVVDILNKDPASARVRDRAFRCALHYCASSGGPARAASRAACADRVLMAAPSLADARDADGLTPLHLAVVHGNVPLVQTLLAAGADVNARDNEHHTVVHWATVCGEVGALRAVLAAGADAATPDQHGGYPLHYAAQMCGAPAATDHQSRGAALEVLRALVREGRVSVEVRDADGRTPLLWAASAGSAAAVLALHQAGARVDDADRDGLTALHCAAARGHTEALETLVGLCGARVDVADSHGCTPLHYAAALGHADATSALLVHGADAHRQDKRGRSPAHTAAAKGQIETVRILGARGANLWLRNSKGDLPLHEAIASGRRELVKWLLDGRPSQVNATNHEGRTPLHIAAATDNADLCRLLLDRGADVNLIARSSKNEPLTPLDCATSQLTRRKSFQILSGPDDINKTEDSTDTKQSLEIDNVEDVGSQDKSSSASVSFAKKDEIFKINDSDNLSEHLMGEEVVHEEIKSETNRSSEDKINMDRKNFNQQDLRNQYASTTTSSSDATQSNDKGILINSRSDISSHDRAVQQIIMQSGSEDFDLNSSVVPDETRKSTYIRDSVGSSRKSSIYETESYKVLSDVTPAIEGILKKSNVGEGSVEQDKPNSEDKVMLLRDNFFGRVPSVSDNEIYCSLSEADGRRKRFRKKGRTKSRITARSKSENSERGYESSGLMDSGFEPSPRPVQRCIMSPRLNAYYQQRNASGRFSKITDSKIPVRKPGDKNAVDMRSVTQRIQTNMRRYYCERKIFQHLLELKRLQIRTSKANEAVLVKRAIDEYNKSSLANVGLGQYNNPEYSFSSFEKFLYDSLRKLQKSGKKHLDRLPEKHIDFDYGESELYKMSAIPDNPCLCTSKTHRCFHAVHAYTGIPCSAYIPYKWNHHTMPKPATAGPSTKSRGFLPKINSKPPTGASKAHVTLEVSHGSEKQLIALPAEKLDKNKRYYVTFTVKGSEPTSDNDNAIGATSSNNKSF</sequence>
<dbReference type="InterPro" id="IPR036770">
    <property type="entry name" value="Ankyrin_rpt-contain_sf"/>
</dbReference>
<feature type="compositionally biased region" description="Basic and acidic residues" evidence="4">
    <location>
        <begin position="530"/>
        <end position="552"/>
    </location>
</feature>
<evidence type="ECO:0000256" key="1">
    <source>
        <dbReference type="ARBA" id="ARBA00022737"/>
    </source>
</evidence>
<dbReference type="PROSITE" id="PS50297">
    <property type="entry name" value="ANK_REP_REGION"/>
    <property type="match status" value="7"/>
</dbReference>
<protein>
    <submittedName>
        <fullName evidence="5">Uncharacterized protein</fullName>
    </submittedName>
</protein>
<feature type="repeat" description="ANK" evidence="3">
    <location>
        <begin position="373"/>
        <end position="395"/>
    </location>
</feature>
<keyword evidence="1" id="KW-0677">Repeat</keyword>
<dbReference type="Pfam" id="PF12796">
    <property type="entry name" value="Ank_2"/>
    <property type="match status" value="3"/>
</dbReference>
<evidence type="ECO:0000256" key="3">
    <source>
        <dbReference type="PROSITE-ProRule" id="PRU00023"/>
    </source>
</evidence>
<organism evidence="5 6">
    <name type="scientific">Iphiclides podalirius</name>
    <name type="common">scarce swallowtail</name>
    <dbReference type="NCBI Taxonomy" id="110791"/>
    <lineage>
        <taxon>Eukaryota</taxon>
        <taxon>Metazoa</taxon>
        <taxon>Ecdysozoa</taxon>
        <taxon>Arthropoda</taxon>
        <taxon>Hexapoda</taxon>
        <taxon>Insecta</taxon>
        <taxon>Pterygota</taxon>
        <taxon>Neoptera</taxon>
        <taxon>Endopterygota</taxon>
        <taxon>Lepidoptera</taxon>
        <taxon>Glossata</taxon>
        <taxon>Ditrysia</taxon>
        <taxon>Papilionoidea</taxon>
        <taxon>Papilionidae</taxon>
        <taxon>Papilioninae</taxon>
        <taxon>Iphiclides</taxon>
    </lineage>
</organism>
<feature type="compositionally biased region" description="Basic residues" evidence="4">
    <location>
        <begin position="707"/>
        <end position="722"/>
    </location>
</feature>
<dbReference type="Gene3D" id="1.25.40.20">
    <property type="entry name" value="Ankyrin repeat-containing domain"/>
    <property type="match status" value="3"/>
</dbReference>
<feature type="repeat" description="ANK" evidence="3">
    <location>
        <begin position="240"/>
        <end position="272"/>
    </location>
</feature>
<accession>A0ABN8I0R5</accession>
<dbReference type="PROSITE" id="PS50088">
    <property type="entry name" value="ANK_REPEAT"/>
    <property type="match status" value="8"/>
</dbReference>
<evidence type="ECO:0000256" key="4">
    <source>
        <dbReference type="SAM" id="MobiDB-lite"/>
    </source>
</evidence>
<evidence type="ECO:0000313" key="6">
    <source>
        <dbReference type="Proteomes" id="UP000837857"/>
    </source>
</evidence>
<feature type="region of interest" description="Disordered" evidence="4">
    <location>
        <begin position="707"/>
        <end position="746"/>
    </location>
</feature>
<keyword evidence="6" id="KW-1185">Reference proteome</keyword>
<feature type="compositionally biased region" description="Polar residues" evidence="4">
    <location>
        <begin position="553"/>
        <end position="562"/>
    </location>
</feature>
<dbReference type="PRINTS" id="PR01415">
    <property type="entry name" value="ANKYRIN"/>
</dbReference>
<feature type="non-terminal residue" evidence="5">
    <location>
        <position position="1"/>
    </location>
</feature>
<dbReference type="SUPFAM" id="SSF48403">
    <property type="entry name" value="Ankyrin repeat"/>
    <property type="match status" value="2"/>
</dbReference>
<dbReference type="PANTHER" id="PTHR24161">
    <property type="entry name" value="ANK_REP_REGION DOMAIN-CONTAINING PROTEIN-RELATED"/>
    <property type="match status" value="1"/>
</dbReference>
<feature type="compositionally biased region" description="Basic and acidic residues" evidence="4">
    <location>
        <begin position="724"/>
        <end position="733"/>
    </location>
</feature>
<evidence type="ECO:0000313" key="5">
    <source>
        <dbReference type="EMBL" id="CAH2045644.1"/>
    </source>
</evidence>
<name>A0ABN8I0R5_9NEOP</name>
<reference evidence="5" key="1">
    <citation type="submission" date="2022-03" db="EMBL/GenBank/DDBJ databases">
        <authorList>
            <person name="Martin H S."/>
        </authorList>
    </citation>
    <scope>NUCLEOTIDE SEQUENCE</scope>
</reference>
<feature type="repeat" description="ANK" evidence="3">
    <location>
        <begin position="273"/>
        <end position="306"/>
    </location>
</feature>
<dbReference type="SMART" id="SM00248">
    <property type="entry name" value="ANK"/>
    <property type="match status" value="10"/>
</dbReference>
<evidence type="ECO:0000256" key="2">
    <source>
        <dbReference type="ARBA" id="ARBA00023043"/>
    </source>
</evidence>
<feature type="repeat" description="ANK" evidence="3">
    <location>
        <begin position="52"/>
        <end position="85"/>
    </location>
</feature>
<feature type="region of interest" description="Disordered" evidence="4">
    <location>
        <begin position="530"/>
        <end position="588"/>
    </location>
</feature>
<dbReference type="PANTHER" id="PTHR24161:SF121">
    <property type="entry name" value="M-PHASE PHOSPHOPROTEIN 8"/>
    <property type="match status" value="1"/>
</dbReference>
<dbReference type="EMBL" id="OW152828">
    <property type="protein sequence ID" value="CAH2045644.1"/>
    <property type="molecule type" value="Genomic_DNA"/>
</dbReference>